<evidence type="ECO:0000313" key="2">
    <source>
        <dbReference type="EMBL" id="UQC91553.1"/>
    </source>
</evidence>
<feature type="compositionally biased region" description="Basic and acidic residues" evidence="1">
    <location>
        <begin position="18"/>
        <end position="37"/>
    </location>
</feature>
<dbReference type="KEGG" id="clup:CLUP02_17089"/>
<evidence type="ECO:0000313" key="3">
    <source>
        <dbReference type="Proteomes" id="UP000830671"/>
    </source>
</evidence>
<dbReference type="Proteomes" id="UP000830671">
    <property type="component" value="Chromosome 9"/>
</dbReference>
<feature type="region of interest" description="Disordered" evidence="1">
    <location>
        <begin position="1"/>
        <end position="65"/>
    </location>
</feature>
<name>A0A9Q8WPU3_9PEZI</name>
<accession>A0A9Q8WPU3</accession>
<keyword evidence="3" id="KW-1185">Reference proteome</keyword>
<evidence type="ECO:0000256" key="1">
    <source>
        <dbReference type="SAM" id="MobiDB-lite"/>
    </source>
</evidence>
<dbReference type="EMBL" id="CP019481">
    <property type="protein sequence ID" value="UQC91553.1"/>
    <property type="molecule type" value="Genomic_DNA"/>
</dbReference>
<dbReference type="AlphaFoldDB" id="A0A9Q8WPU3"/>
<reference evidence="2" key="1">
    <citation type="journal article" date="2021" name="Mol. Plant Microbe Interact.">
        <title>Complete Genome Sequence of the Plant-Pathogenic Fungus Colletotrichum lupini.</title>
        <authorList>
            <person name="Baroncelli R."/>
            <person name="Pensec F."/>
            <person name="Da Lio D."/>
            <person name="Boufleur T."/>
            <person name="Vicente I."/>
            <person name="Sarrocco S."/>
            <person name="Picot A."/>
            <person name="Baraldi E."/>
            <person name="Sukno S."/>
            <person name="Thon M."/>
            <person name="Le Floch G."/>
        </authorList>
    </citation>
    <scope>NUCLEOTIDE SEQUENCE</scope>
    <source>
        <strain evidence="2">IMI 504893</strain>
    </source>
</reference>
<protein>
    <submittedName>
        <fullName evidence="2">Uncharacterized protein</fullName>
    </submittedName>
</protein>
<dbReference type="RefSeq" id="XP_049153151.1">
    <property type="nucleotide sequence ID" value="XM_049296004.1"/>
</dbReference>
<proteinExistence type="predicted"/>
<feature type="compositionally biased region" description="Basic and acidic residues" evidence="1">
    <location>
        <begin position="357"/>
        <end position="369"/>
    </location>
</feature>
<dbReference type="GeneID" id="73351014"/>
<feature type="region of interest" description="Disordered" evidence="1">
    <location>
        <begin position="342"/>
        <end position="371"/>
    </location>
</feature>
<organism evidence="2 3">
    <name type="scientific">Colletotrichum lupini</name>
    <dbReference type="NCBI Taxonomy" id="145971"/>
    <lineage>
        <taxon>Eukaryota</taxon>
        <taxon>Fungi</taxon>
        <taxon>Dikarya</taxon>
        <taxon>Ascomycota</taxon>
        <taxon>Pezizomycotina</taxon>
        <taxon>Sordariomycetes</taxon>
        <taxon>Hypocreomycetidae</taxon>
        <taxon>Glomerellales</taxon>
        <taxon>Glomerellaceae</taxon>
        <taxon>Colletotrichum</taxon>
        <taxon>Colletotrichum acutatum species complex</taxon>
    </lineage>
</organism>
<sequence length="671" mass="72486">MAVLTGNALEQSSSHRLTRQESRLGTGLRDERDETHSRGTMAALREKRKRRSGIGPGWTLKRGPLRLSVDRPGSVPHLLVRSMVERVPGSQLQDARPTPPCPWHFVPGTCLAWTLQSVARTEAASLIGGQQTQGKPLASEGVLASCGLMSAEPGVRTMLNSPGSDGGVEDSNVKIASGVDSRCFLFFSSRAYYSVLRTPGTLHAGMFPSAYLLLLAFSAAAGDELPSLHQWMFLHDLKPKKQAPSNASLVLLITSFLNMGVPVPACATNGRYSCVPSCLACTCLGCLDGTESALTGLGRKQLFLSLPSSSTQLDEIPTPPPPSSSVFDPQCLGLPVRIHHQNKPSVSSPRRLWTRGAKKEHGRTPENAHDTAPNSILLIDASFNINDHNNRHSRLDSALLASRRKRKHLPILKSLVNLERHGYGCLCTKPLQLDSLAYLPHQIASSQSPKVYRPGLLRHELALPSNHTLPVSETSLASPASFDQQRSQDPFRAVAVFTCALVTKIPPKVIRPPLKESRPALVPSIAWPPHASRRFASPSSHTYHIRKSLPLATTSVYPPRTSWPSGSLTVSLALDLVPQGVALAETGVGCVPHLNTWLGTPCRSITLLVGAGLYSSFQVTSASPAVTVEHRPASTRFSSSKTDALLLLPGKHFSTIYEGRVDQIIKRPGAH</sequence>
<gene>
    <name evidence="2" type="ORF">CLUP02_17089</name>
</gene>